<keyword evidence="2" id="KW-1185">Reference proteome</keyword>
<proteinExistence type="predicted"/>
<protein>
    <submittedName>
        <fullName evidence="1">Uncharacterized protein</fullName>
    </submittedName>
</protein>
<feature type="non-terminal residue" evidence="1">
    <location>
        <position position="1"/>
    </location>
</feature>
<dbReference type="RefSeq" id="WP_004344017.1">
    <property type="nucleotide sequence ID" value="NZ_GL586311.1"/>
</dbReference>
<accession>E6K3I0</accession>
<dbReference type="EMBL" id="AEPD01000006">
    <property type="protein sequence ID" value="EFU31748.1"/>
    <property type="molecule type" value="Genomic_DNA"/>
</dbReference>
<organism evidence="1 2">
    <name type="scientific">Segatella buccae ATCC 33574</name>
    <dbReference type="NCBI Taxonomy" id="873513"/>
    <lineage>
        <taxon>Bacteria</taxon>
        <taxon>Pseudomonadati</taxon>
        <taxon>Bacteroidota</taxon>
        <taxon>Bacteroidia</taxon>
        <taxon>Bacteroidales</taxon>
        <taxon>Prevotellaceae</taxon>
        <taxon>Segatella</taxon>
    </lineage>
</organism>
<gene>
    <name evidence="1" type="ORF">HMPREF6485_0133</name>
</gene>
<dbReference type="AlphaFoldDB" id="E6K3I0"/>
<dbReference type="HOGENOM" id="CLU_2818611_0_0_10"/>
<name>E6K3I0_9BACT</name>
<evidence type="ECO:0000313" key="1">
    <source>
        <dbReference type="EMBL" id="EFU31748.1"/>
    </source>
</evidence>
<sequence length="66" mass="7226">NQSICNGLLPVLIPIITWIRDLFRTRFLMDYVVAGALYDGLTSNQRIIVKQGGSTVSALLASFVAD</sequence>
<reference evidence="1 2" key="1">
    <citation type="submission" date="2010-10" db="EMBL/GenBank/DDBJ databases">
        <authorList>
            <person name="Muzny D."/>
            <person name="Qin X."/>
            <person name="Deng J."/>
            <person name="Jiang H."/>
            <person name="Liu Y."/>
            <person name="Qu J."/>
            <person name="Song X.-Z."/>
            <person name="Zhang L."/>
            <person name="Thornton R."/>
            <person name="Coyle M."/>
            <person name="Francisco L."/>
            <person name="Jackson L."/>
            <person name="Javaid M."/>
            <person name="Korchina V."/>
            <person name="Kovar C."/>
            <person name="Mata R."/>
            <person name="Mathew T."/>
            <person name="Ngo R."/>
            <person name="Nguyen L."/>
            <person name="Nguyen N."/>
            <person name="Okwuonu G."/>
            <person name="Ongeri F."/>
            <person name="Pham C."/>
            <person name="Simmons D."/>
            <person name="Wilczek-Boney K."/>
            <person name="Hale W."/>
            <person name="Jakkamsetti A."/>
            <person name="Pham P."/>
            <person name="Ruth R."/>
            <person name="San Lucas F."/>
            <person name="Warren J."/>
            <person name="Zhang J."/>
            <person name="Zhao Z."/>
            <person name="Zhou C."/>
            <person name="Zhu D."/>
            <person name="Lee S."/>
            <person name="Bess C."/>
            <person name="Blankenburg K."/>
            <person name="Forbes L."/>
            <person name="Fu Q."/>
            <person name="Gubbala S."/>
            <person name="Hirani K."/>
            <person name="Jayaseelan J.C."/>
            <person name="Lara F."/>
            <person name="Munidasa M."/>
            <person name="Palculict T."/>
            <person name="Patil S."/>
            <person name="Pu L.-L."/>
            <person name="Saada N."/>
            <person name="Tang L."/>
            <person name="Weissenberger G."/>
            <person name="Zhu Y."/>
            <person name="Hemphill L."/>
            <person name="Shang Y."/>
            <person name="Youmans B."/>
            <person name="Ayvaz T."/>
            <person name="Ross M."/>
            <person name="Santibanez J."/>
            <person name="Aqrawi P."/>
            <person name="Gross S."/>
            <person name="Joshi V."/>
            <person name="Fowler G."/>
            <person name="Nazareth L."/>
            <person name="Reid J."/>
            <person name="Worley K."/>
            <person name="Petrosino J."/>
            <person name="Highlander S."/>
            <person name="Gibbs R."/>
        </authorList>
    </citation>
    <scope>NUCLEOTIDE SEQUENCE [LARGE SCALE GENOMIC DNA]</scope>
    <source>
        <strain evidence="1 2">ATCC 33574</strain>
    </source>
</reference>
<dbReference type="GeneID" id="93535132"/>
<evidence type="ECO:0000313" key="2">
    <source>
        <dbReference type="Proteomes" id="UP000003112"/>
    </source>
</evidence>
<dbReference type="Proteomes" id="UP000003112">
    <property type="component" value="Unassembled WGS sequence"/>
</dbReference>
<comment type="caution">
    <text evidence="1">The sequence shown here is derived from an EMBL/GenBank/DDBJ whole genome shotgun (WGS) entry which is preliminary data.</text>
</comment>